<organism evidence="4 5">
    <name type="scientific">Teichococcus globiformis</name>
    <dbReference type="NCBI Taxonomy" id="2307229"/>
    <lineage>
        <taxon>Bacteria</taxon>
        <taxon>Pseudomonadati</taxon>
        <taxon>Pseudomonadota</taxon>
        <taxon>Alphaproteobacteria</taxon>
        <taxon>Acetobacterales</taxon>
        <taxon>Roseomonadaceae</taxon>
        <taxon>Roseomonas</taxon>
    </lineage>
</organism>
<gene>
    <name evidence="4" type="ORF">ACFOD4_03100</name>
</gene>
<dbReference type="PROSITE" id="PS51387">
    <property type="entry name" value="FAD_PCMH"/>
    <property type="match status" value="1"/>
</dbReference>
<dbReference type="Proteomes" id="UP001595593">
    <property type="component" value="Unassembled WGS sequence"/>
</dbReference>
<evidence type="ECO:0000256" key="1">
    <source>
        <dbReference type="ARBA" id="ARBA00022630"/>
    </source>
</evidence>
<dbReference type="InterPro" id="IPR016164">
    <property type="entry name" value="FAD-linked_Oxase-like_C"/>
</dbReference>
<dbReference type="PANTHER" id="PTHR11748:SF103">
    <property type="entry name" value="GLYCOLATE OXIDASE SUBUNIT GLCE"/>
    <property type="match status" value="1"/>
</dbReference>
<dbReference type="InterPro" id="IPR006094">
    <property type="entry name" value="Oxid_FAD_bind_N"/>
</dbReference>
<dbReference type="SUPFAM" id="SSF56176">
    <property type="entry name" value="FAD-binding/transporter-associated domain-like"/>
    <property type="match status" value="1"/>
</dbReference>
<accession>A0ABV7FUK8</accession>
<dbReference type="Pfam" id="PF01565">
    <property type="entry name" value="FAD_binding_4"/>
    <property type="match status" value="1"/>
</dbReference>
<evidence type="ECO:0000259" key="3">
    <source>
        <dbReference type="PROSITE" id="PS51387"/>
    </source>
</evidence>
<proteinExistence type="predicted"/>
<dbReference type="InterPro" id="IPR016166">
    <property type="entry name" value="FAD-bd_PCMH"/>
</dbReference>
<keyword evidence="5" id="KW-1185">Reference proteome</keyword>
<feature type="domain" description="FAD-binding PCMH-type" evidence="3">
    <location>
        <begin position="1"/>
        <end position="183"/>
    </location>
</feature>
<evidence type="ECO:0000313" key="4">
    <source>
        <dbReference type="EMBL" id="MFC3124038.1"/>
    </source>
</evidence>
<keyword evidence="1" id="KW-0285">Flavoprotein</keyword>
<protein>
    <submittedName>
        <fullName evidence="4">FAD-binding protein</fullName>
    </submittedName>
</protein>
<comment type="caution">
    <text evidence="4">The sequence shown here is derived from an EMBL/GenBank/DDBJ whole genome shotgun (WGS) entry which is preliminary data.</text>
</comment>
<sequence>MSQPIRPADEAGVVQAVRSAVADGTPLAIEGNGSKRGMLRPVQAAATLSLAGLSGITLYKPAELVLSARAGTPVAEIEAELLRHNQMLPAEPPDFAALFGHERGSTIGGMVAANLSGPRRIGPGGALRDQLLGVRAVTGDAEVIRSGGRVHKNVTGLDLCKLLAGSHGTLAVLTEVTLKLAPRPEAQATLAVTVNSLAEGVAALSAGLGSPFGVSGAALLSRGLPDGKQDGGRPAALLRLEDFTRFLFRRTQALQKVLEPFGTVRLLEVEPSSRLWQGVRDATLLQAAPDQAVWRISVKPSFAPEVARRIGDAFEARMLFDWGGGLIWVAGPAETGSHVAVMAAVAEAGGVFTLFRAPDPMRTVLPVLPEEVPALAAIGARVQRTLDPGGLLNPGRMRAAGVAG</sequence>
<name>A0ABV7FUK8_9PROT</name>
<keyword evidence="2" id="KW-0274">FAD</keyword>
<dbReference type="Gene3D" id="3.30.465.10">
    <property type="match status" value="1"/>
</dbReference>
<evidence type="ECO:0000313" key="5">
    <source>
        <dbReference type="Proteomes" id="UP001595593"/>
    </source>
</evidence>
<reference evidence="5" key="1">
    <citation type="journal article" date="2019" name="Int. J. Syst. Evol. Microbiol.">
        <title>The Global Catalogue of Microorganisms (GCM) 10K type strain sequencing project: providing services to taxonomists for standard genome sequencing and annotation.</title>
        <authorList>
            <consortium name="The Broad Institute Genomics Platform"/>
            <consortium name="The Broad Institute Genome Sequencing Center for Infectious Disease"/>
            <person name="Wu L."/>
            <person name="Ma J."/>
        </authorList>
    </citation>
    <scope>NUCLEOTIDE SEQUENCE [LARGE SCALE GENOMIC DNA]</scope>
    <source>
        <strain evidence="5">KCTC 52094</strain>
    </source>
</reference>
<dbReference type="EMBL" id="JBHRTN010000004">
    <property type="protein sequence ID" value="MFC3124038.1"/>
    <property type="molecule type" value="Genomic_DNA"/>
</dbReference>
<dbReference type="SUPFAM" id="SSF55103">
    <property type="entry name" value="FAD-linked oxidases, C-terminal domain"/>
    <property type="match status" value="1"/>
</dbReference>
<dbReference type="RefSeq" id="WP_379593846.1">
    <property type="nucleotide sequence ID" value="NZ_JBHRTN010000004.1"/>
</dbReference>
<evidence type="ECO:0000256" key="2">
    <source>
        <dbReference type="ARBA" id="ARBA00022827"/>
    </source>
</evidence>
<dbReference type="InterPro" id="IPR036318">
    <property type="entry name" value="FAD-bd_PCMH-like_sf"/>
</dbReference>
<dbReference type="InterPro" id="IPR016169">
    <property type="entry name" value="FAD-bd_PCMH_sub2"/>
</dbReference>
<dbReference type="PANTHER" id="PTHR11748">
    <property type="entry name" value="D-LACTATE DEHYDROGENASE"/>
    <property type="match status" value="1"/>
</dbReference>